<evidence type="ECO:0000313" key="4">
    <source>
        <dbReference type="Proteomes" id="UP000193648"/>
    </source>
</evidence>
<feature type="region of interest" description="Disordered" evidence="1">
    <location>
        <begin position="181"/>
        <end position="218"/>
    </location>
</feature>
<dbReference type="InterPro" id="IPR028124">
    <property type="entry name" value="SMAP_dom"/>
</dbReference>
<dbReference type="GeneID" id="33569699"/>
<dbReference type="RefSeq" id="XP_021880589.1">
    <property type="nucleotide sequence ID" value="XM_022027856.1"/>
</dbReference>
<evidence type="ECO:0000256" key="1">
    <source>
        <dbReference type="SAM" id="MobiDB-lite"/>
    </source>
</evidence>
<feature type="compositionally biased region" description="Pro residues" evidence="1">
    <location>
        <begin position="7"/>
        <end position="49"/>
    </location>
</feature>
<dbReference type="AlphaFoldDB" id="A0A1Y2GKI3"/>
<feature type="compositionally biased region" description="Polar residues" evidence="1">
    <location>
        <begin position="88"/>
        <end position="100"/>
    </location>
</feature>
<comment type="caution">
    <text evidence="3">The sequence shown here is derived from an EMBL/GenBank/DDBJ whole genome shotgun (WGS) entry which is preliminary data.</text>
</comment>
<feature type="region of interest" description="Disordered" evidence="1">
    <location>
        <begin position="1"/>
        <end position="145"/>
    </location>
</feature>
<evidence type="ECO:0000313" key="3">
    <source>
        <dbReference type="EMBL" id="ORZ13805.1"/>
    </source>
</evidence>
<evidence type="ECO:0000259" key="2">
    <source>
        <dbReference type="Pfam" id="PF15477"/>
    </source>
</evidence>
<dbReference type="EMBL" id="MCFF01000022">
    <property type="protein sequence ID" value="ORZ13805.1"/>
    <property type="molecule type" value="Genomic_DNA"/>
</dbReference>
<feature type="compositionally biased region" description="Basic and acidic residues" evidence="1">
    <location>
        <begin position="101"/>
        <end position="117"/>
    </location>
</feature>
<keyword evidence="4" id="KW-1185">Reference proteome</keyword>
<feature type="domain" description="Small acidic protein-like" evidence="2">
    <location>
        <begin position="150"/>
        <end position="214"/>
    </location>
</feature>
<dbReference type="OrthoDB" id="2439738at2759"/>
<accession>A0A1Y2GKI3</accession>
<sequence>MSKQLCSPPPPEEATDIAPPPPAPPPFPPPPPEISDILPPSPPPPPPSGPDGLKEVEPNVETEVLSNIKTSEALVDPPRRKRRFSPPDQDSCSINSTDHNNPLKDKEAHSGGYHKADMPSLSSKPKSERSMGPGSIQKTIPIPPLSANRWEKTAFVGDKSGEKRIKFLRLMGLGKTTAIEAKPECPEEASRDAAERQQQMANMERQYEQGRRRQHRFT</sequence>
<reference evidence="3 4" key="1">
    <citation type="submission" date="2016-07" db="EMBL/GenBank/DDBJ databases">
        <title>Pervasive Adenine N6-methylation of Active Genes in Fungi.</title>
        <authorList>
            <consortium name="DOE Joint Genome Institute"/>
            <person name="Mondo S.J."/>
            <person name="Dannebaum R.O."/>
            <person name="Kuo R.C."/>
            <person name="Labutti K."/>
            <person name="Haridas S."/>
            <person name="Kuo A."/>
            <person name="Salamov A."/>
            <person name="Ahrendt S.R."/>
            <person name="Lipzen A."/>
            <person name="Sullivan W."/>
            <person name="Andreopoulos W.B."/>
            <person name="Clum A."/>
            <person name="Lindquist E."/>
            <person name="Daum C."/>
            <person name="Ramamoorthy G.K."/>
            <person name="Gryganskyi A."/>
            <person name="Culley D."/>
            <person name="Magnuson J.K."/>
            <person name="James T.Y."/>
            <person name="O'Malley M.A."/>
            <person name="Stajich J.E."/>
            <person name="Spatafora J.W."/>
            <person name="Visel A."/>
            <person name="Grigoriev I.V."/>
        </authorList>
    </citation>
    <scope>NUCLEOTIDE SEQUENCE [LARGE SCALE GENOMIC DNA]</scope>
    <source>
        <strain evidence="3 4">NRRL 3116</strain>
    </source>
</reference>
<dbReference type="Pfam" id="PF15477">
    <property type="entry name" value="SMAP"/>
    <property type="match status" value="1"/>
</dbReference>
<organism evidence="3 4">
    <name type="scientific">Lobosporangium transversale</name>
    <dbReference type="NCBI Taxonomy" id="64571"/>
    <lineage>
        <taxon>Eukaryota</taxon>
        <taxon>Fungi</taxon>
        <taxon>Fungi incertae sedis</taxon>
        <taxon>Mucoromycota</taxon>
        <taxon>Mortierellomycotina</taxon>
        <taxon>Mortierellomycetes</taxon>
        <taxon>Mortierellales</taxon>
        <taxon>Mortierellaceae</taxon>
        <taxon>Lobosporangium</taxon>
    </lineage>
</organism>
<dbReference type="InParanoid" id="A0A1Y2GKI3"/>
<feature type="compositionally biased region" description="Basic and acidic residues" evidence="1">
    <location>
        <begin position="181"/>
        <end position="195"/>
    </location>
</feature>
<dbReference type="Proteomes" id="UP000193648">
    <property type="component" value="Unassembled WGS sequence"/>
</dbReference>
<proteinExistence type="predicted"/>
<gene>
    <name evidence="3" type="ORF">BCR41DRAFT_387045</name>
</gene>
<protein>
    <recommendedName>
        <fullName evidence="2">Small acidic protein-like domain-containing protein</fullName>
    </recommendedName>
</protein>
<name>A0A1Y2GKI3_9FUNG</name>